<proteinExistence type="predicted"/>
<dbReference type="SUPFAM" id="SSF52467">
    <property type="entry name" value="DHS-like NAD/FAD-binding domain"/>
    <property type="match status" value="1"/>
</dbReference>
<gene>
    <name evidence="1" type="ORF">KV397_04735</name>
</gene>
<organism evidence="1 2">
    <name type="scientific">Microbacterium aurugineum</name>
    <dbReference type="NCBI Taxonomy" id="2851642"/>
    <lineage>
        <taxon>Bacteria</taxon>
        <taxon>Bacillati</taxon>
        <taxon>Actinomycetota</taxon>
        <taxon>Actinomycetes</taxon>
        <taxon>Micrococcales</taxon>
        <taxon>Microbacteriaceae</taxon>
        <taxon>Microbacterium</taxon>
    </lineage>
</organism>
<dbReference type="EMBL" id="CP078078">
    <property type="protein sequence ID" value="UPL17117.1"/>
    <property type="molecule type" value="Genomic_DNA"/>
</dbReference>
<reference evidence="1 2" key="1">
    <citation type="submission" date="2021-06" db="EMBL/GenBank/DDBJ databases">
        <title>Genome-based taxonomic framework of Microbacterium strains isolated from marine environment, the description of four new species and reclassification of four preexisting species.</title>
        <authorList>
            <person name="Lee S.D."/>
            <person name="Kim S.-M."/>
            <person name="Byeon Y.-S."/>
            <person name="Yang H.L."/>
            <person name="Kim I.S."/>
        </authorList>
    </citation>
    <scope>NUCLEOTIDE SEQUENCE [LARGE SCALE GENOMIC DNA]</scope>
    <source>
        <strain evidence="1 2">KSW4-10</strain>
    </source>
</reference>
<evidence type="ECO:0000313" key="2">
    <source>
        <dbReference type="Proteomes" id="UP000830631"/>
    </source>
</evidence>
<protein>
    <submittedName>
        <fullName evidence="1">SIR2 family protein</fullName>
    </submittedName>
</protein>
<dbReference type="Proteomes" id="UP000830631">
    <property type="component" value="Chromosome"/>
</dbReference>
<dbReference type="Pfam" id="PF13289">
    <property type="entry name" value="SIR2_2"/>
    <property type="match status" value="1"/>
</dbReference>
<dbReference type="Gene3D" id="3.40.50.1220">
    <property type="entry name" value="TPP-binding domain"/>
    <property type="match status" value="1"/>
</dbReference>
<dbReference type="InterPro" id="IPR029035">
    <property type="entry name" value="DHS-like_NAD/FAD-binding_dom"/>
</dbReference>
<name>A0ABY4IWJ0_9MICO</name>
<sequence>MTGPEWTSDGVTLPRIVEEAFAADELVFFCGAGVSSAPPSELPGFRGLARDVATALGHPKLVPEDRSIPVQFDVVMGRLNEISGDIHSRVSARLKVAVTPNDYHRDIWQIATAPGKTPRLVTTNFDLLFETAAAELAIPTAPYVAPTLPLGDDFSDLVHLHGIVDPPPATRMVLTDQDFGRAYITEGWATQFLTRMFAQYTVVLIGYSAEDSIIQYLNRALPAGTRRFAFDKNTSDHELWDRLDITPIPFPSTPGDPYGALGAFLQSWRHRVTATAAERFDAVKQFVEAGVEAAEADGDAVKWMLSDPELARHFRTHAIATEWLRTLDATGVLDDVFTSTADATLETDEWARWVRSSIDHDDGVTLLAVLAAHEGRMHNDLWFQIWNKLYGDFNGTRAHRKLVFVLAAADAERDDGRLSALVPRIADKDPETAEHLLVHLLEPTLRMKVASGWGIWADSLGTRLRLRWKTSLLKDAWPRLFPALRDRGHLLTTILNLIRTVETTDAFFTGHDRPEAISVRRQQVEDAGRSLRDDAYILVVDMGRDLLREAVQDHGVTEAMRLLGDQSEMIRRLAIDALAEARSSEAEGLLNMLIQRGLPFDFRGRSEVFRLIAFAYPNSGDEARAAFIDYIQTASGAPEESEITDYSRYNILVWLSTVAPDDALVRDLRSEYERERGFEPDPAPNLTAGFRLTDPDPSREAEGIFVDLGPDALVAALAHSDELRDEYSNGRVLRELGAYLDRWPSRHLDVLDAMISAAFENEAVWQIVIQDLVRHDVWIADEILDRLRARGENPQQVAARVVFAIAFPNNQLGGPLTNTVERARLLLGLWTLCTHERSDAPATNPAEARSSDRGSLAHHYTETLLRAAEQDGDEARLTDEGTAGLLLLLNGPDDNPADPSPMMVAEYAPHIAYRAPEWFEEHLAPRLAVLDHTPRALTLWAGLLSRGLEARSMRLRFREQIRVGWGRVEGSLPSLVEDYLQTHAVCFAFDSSQEDTEWPDAFLAHARPDVRARWARAVAHYFDRSEPTFQGLLLGHWQHRIDGLPAIAQDEQRAFLRWVTLPGIDVERAAQLFTGGPTVTVQENVFYDYYDLEDFPDEDHPEAYLRVANHLMSGTRFPPPFADQLVDVARTVAPTDPLLARTSLDAILSLGYSPARAVLQELDETR</sequence>
<accession>A0ABY4IWJ0</accession>
<evidence type="ECO:0000313" key="1">
    <source>
        <dbReference type="EMBL" id="UPL17117.1"/>
    </source>
</evidence>
<keyword evidence="2" id="KW-1185">Reference proteome</keyword>